<gene>
    <name evidence="5" type="ORF">LY90DRAFT_699997</name>
</gene>
<dbReference type="AlphaFoldDB" id="A0A1Y2ELS4"/>
<dbReference type="Proteomes" id="UP000193920">
    <property type="component" value="Unassembled WGS sequence"/>
</dbReference>
<dbReference type="InterPro" id="IPR002109">
    <property type="entry name" value="Glutaredoxin"/>
</dbReference>
<feature type="coiled-coil region" evidence="1">
    <location>
        <begin position="281"/>
        <end position="318"/>
    </location>
</feature>
<dbReference type="GO" id="GO:0005737">
    <property type="term" value="C:cytoplasm"/>
    <property type="evidence" value="ECO:0007669"/>
    <property type="project" value="TreeGrafter"/>
</dbReference>
<dbReference type="GO" id="GO:0015038">
    <property type="term" value="F:glutathione disulfide oxidoreductase activity"/>
    <property type="evidence" value="ECO:0007669"/>
    <property type="project" value="TreeGrafter"/>
</dbReference>
<organism evidence="5 6">
    <name type="scientific">Neocallimastix californiae</name>
    <dbReference type="NCBI Taxonomy" id="1754190"/>
    <lineage>
        <taxon>Eukaryota</taxon>
        <taxon>Fungi</taxon>
        <taxon>Fungi incertae sedis</taxon>
        <taxon>Chytridiomycota</taxon>
        <taxon>Chytridiomycota incertae sedis</taxon>
        <taxon>Neocallimastigomycetes</taxon>
        <taxon>Neocallimastigales</taxon>
        <taxon>Neocallimastigaceae</taxon>
        <taxon>Neocallimastix</taxon>
    </lineage>
</organism>
<dbReference type="EMBL" id="MCOG01000039">
    <property type="protein sequence ID" value="ORY72540.1"/>
    <property type="molecule type" value="Genomic_DNA"/>
</dbReference>
<proteinExistence type="predicted"/>
<evidence type="ECO:0000256" key="1">
    <source>
        <dbReference type="SAM" id="Coils"/>
    </source>
</evidence>
<evidence type="ECO:0000256" key="2">
    <source>
        <dbReference type="SAM" id="MobiDB-lite"/>
    </source>
</evidence>
<keyword evidence="6" id="KW-1185">Reference proteome</keyword>
<reference evidence="5 6" key="1">
    <citation type="submission" date="2016-08" db="EMBL/GenBank/DDBJ databases">
        <title>A Parts List for Fungal Cellulosomes Revealed by Comparative Genomics.</title>
        <authorList>
            <consortium name="DOE Joint Genome Institute"/>
            <person name="Haitjema C.H."/>
            <person name="Gilmore S.P."/>
            <person name="Henske J.K."/>
            <person name="Solomon K.V."/>
            <person name="De Groot R."/>
            <person name="Kuo A."/>
            <person name="Mondo S.J."/>
            <person name="Salamov A.A."/>
            <person name="Labutti K."/>
            <person name="Zhao Z."/>
            <person name="Chiniquy J."/>
            <person name="Barry K."/>
            <person name="Brewer H.M."/>
            <person name="Purvine S.O."/>
            <person name="Wright A.T."/>
            <person name="Boxma B."/>
            <person name="Van Alen T."/>
            <person name="Hackstein J.H."/>
            <person name="Baker S.E."/>
            <person name="Grigoriev I.V."/>
            <person name="O'Malley M.A."/>
        </authorList>
    </citation>
    <scope>NUCLEOTIDE SEQUENCE [LARGE SCALE GENOMIC DNA]</scope>
    <source>
        <strain evidence="5 6">G1</strain>
    </source>
</reference>
<keyword evidence="3" id="KW-0472">Membrane</keyword>
<keyword evidence="1" id="KW-0175">Coiled coil</keyword>
<name>A0A1Y2ELS4_9FUNG</name>
<accession>A0A1Y2ELS4</accession>
<comment type="caution">
    <text evidence="5">The sequence shown here is derived from an EMBL/GenBank/DDBJ whole genome shotgun (WGS) entry which is preliminary data.</text>
</comment>
<dbReference type="PANTHER" id="PTHR45694">
    <property type="entry name" value="GLUTAREDOXIN 2"/>
    <property type="match status" value="1"/>
</dbReference>
<evidence type="ECO:0000256" key="3">
    <source>
        <dbReference type="SAM" id="Phobius"/>
    </source>
</evidence>
<dbReference type="GO" id="GO:0034599">
    <property type="term" value="P:cellular response to oxidative stress"/>
    <property type="evidence" value="ECO:0007669"/>
    <property type="project" value="TreeGrafter"/>
</dbReference>
<dbReference type="InterPro" id="IPR036249">
    <property type="entry name" value="Thioredoxin-like_sf"/>
</dbReference>
<feature type="region of interest" description="Disordered" evidence="2">
    <location>
        <begin position="1"/>
        <end position="24"/>
    </location>
</feature>
<dbReference type="Pfam" id="PF00462">
    <property type="entry name" value="Glutaredoxin"/>
    <property type="match status" value="1"/>
</dbReference>
<dbReference type="PROSITE" id="PS51354">
    <property type="entry name" value="GLUTAREDOXIN_2"/>
    <property type="match status" value="1"/>
</dbReference>
<evidence type="ECO:0000313" key="6">
    <source>
        <dbReference type="Proteomes" id="UP000193920"/>
    </source>
</evidence>
<sequence length="319" mass="37059">MAVKKRNTEKPEEETTTKKVEATSEKKEVKAPAKQCNSSCNGCSCFKSLLVFVISFCCVICGFAFYLKQYQPELYAERIEALLPTFQQQYPKTQTTQSSDATASAITTASATTTSNPEKLVEEVFEKKLNINDLDDAINLEEKAFLRNAMKEEEIYEKIKDRPELLRVKQYYDEPIGQMVKRISLEEQVVLFINSNDERSKVTRLAISQAKVPFGVMEVDNEPRGNEIRSALFRMTSQRTFPFIFVNGEFFGNSYALQRAMQNGEFYELVDSEVNKKNWLLEKEEYHQKILKRKKQNEEREKRKLEKIKKKIEEKKAEL</sequence>
<evidence type="ECO:0000259" key="4">
    <source>
        <dbReference type="Pfam" id="PF00462"/>
    </source>
</evidence>
<dbReference type="PANTHER" id="PTHR45694:SF18">
    <property type="entry name" value="GLUTAREDOXIN-1-RELATED"/>
    <property type="match status" value="1"/>
</dbReference>
<dbReference type="STRING" id="1754190.A0A1Y2ELS4"/>
<dbReference type="SUPFAM" id="SSF52833">
    <property type="entry name" value="Thioredoxin-like"/>
    <property type="match status" value="1"/>
</dbReference>
<feature type="domain" description="Glutaredoxin" evidence="4">
    <location>
        <begin position="200"/>
        <end position="250"/>
    </location>
</feature>
<keyword evidence="3" id="KW-1133">Transmembrane helix</keyword>
<keyword evidence="3" id="KW-0812">Transmembrane</keyword>
<dbReference type="Gene3D" id="3.40.30.10">
    <property type="entry name" value="Glutaredoxin"/>
    <property type="match status" value="1"/>
</dbReference>
<protein>
    <recommendedName>
        <fullName evidence="4">Glutaredoxin domain-containing protein</fullName>
    </recommendedName>
</protein>
<dbReference type="OrthoDB" id="423313at2759"/>
<feature type="transmembrane region" description="Helical" evidence="3">
    <location>
        <begin position="49"/>
        <end position="67"/>
    </location>
</feature>
<evidence type="ECO:0000313" key="5">
    <source>
        <dbReference type="EMBL" id="ORY72540.1"/>
    </source>
</evidence>